<gene>
    <name evidence="2" type="ORF">ACHAXA_011522</name>
</gene>
<name>A0ABD3RR33_9STRA</name>
<organism evidence="2 3">
    <name type="scientific">Cyclostephanos tholiformis</name>
    <dbReference type="NCBI Taxonomy" id="382380"/>
    <lineage>
        <taxon>Eukaryota</taxon>
        <taxon>Sar</taxon>
        <taxon>Stramenopiles</taxon>
        <taxon>Ochrophyta</taxon>
        <taxon>Bacillariophyta</taxon>
        <taxon>Coscinodiscophyceae</taxon>
        <taxon>Thalassiosirophycidae</taxon>
        <taxon>Stephanodiscales</taxon>
        <taxon>Stephanodiscaceae</taxon>
        <taxon>Cyclostephanos</taxon>
    </lineage>
</organism>
<dbReference type="NCBIfam" id="TIGR00231">
    <property type="entry name" value="small_GTP"/>
    <property type="match status" value="1"/>
</dbReference>
<reference evidence="2 3" key="1">
    <citation type="submission" date="2024-10" db="EMBL/GenBank/DDBJ databases">
        <title>Updated reference genomes for cyclostephanoid diatoms.</title>
        <authorList>
            <person name="Roberts W.R."/>
            <person name="Alverson A.J."/>
        </authorList>
    </citation>
    <scope>NUCLEOTIDE SEQUENCE [LARGE SCALE GENOMIC DNA]</scope>
    <source>
        <strain evidence="2 3">AJA228-03</strain>
    </source>
</reference>
<dbReference type="SMART" id="SM00176">
    <property type="entry name" value="RAN"/>
    <property type="match status" value="1"/>
</dbReference>
<proteinExistence type="inferred from homology"/>
<dbReference type="InterPro" id="IPR050209">
    <property type="entry name" value="Rab_GTPases_membrane_traffic"/>
</dbReference>
<dbReference type="SMART" id="SM00173">
    <property type="entry name" value="RAS"/>
    <property type="match status" value="1"/>
</dbReference>
<dbReference type="PROSITE" id="PS51421">
    <property type="entry name" value="RAS"/>
    <property type="match status" value="1"/>
</dbReference>
<keyword evidence="3" id="KW-1185">Reference proteome</keyword>
<protein>
    <submittedName>
        <fullName evidence="2">Uncharacterized protein</fullName>
    </submittedName>
</protein>
<dbReference type="SMART" id="SM00175">
    <property type="entry name" value="RAB"/>
    <property type="match status" value="1"/>
</dbReference>
<dbReference type="InterPro" id="IPR001806">
    <property type="entry name" value="Small_GTPase"/>
</dbReference>
<evidence type="ECO:0000313" key="2">
    <source>
        <dbReference type="EMBL" id="KAL3815404.1"/>
    </source>
</evidence>
<comment type="similarity">
    <text evidence="1">Belongs to the small GTPase superfamily. Rab family.</text>
</comment>
<sequence length="196" mass="22233">MTTQTRTPESLDPIRVRIISLGDVGTGKSCLIKRYCESRFASKSIPTIGVDYGTRSTSRKMNDGRQLEVKMDFFDLSGDDEYSDVRNEFYKNVDGALLTFDVTCKRSFESLGKWLREASEYGLSSDTTTTILVVGNKIDHRPREVTEQEGVAFSIQNNATYFETSAKTGMGIDDMFEYLLRELTRDEERRLSSVLP</sequence>
<comment type="caution">
    <text evidence="2">The sequence shown here is derived from an EMBL/GenBank/DDBJ whole genome shotgun (WGS) entry which is preliminary data.</text>
</comment>
<dbReference type="SMART" id="SM00174">
    <property type="entry name" value="RHO"/>
    <property type="match status" value="1"/>
</dbReference>
<dbReference type="Proteomes" id="UP001530377">
    <property type="component" value="Unassembled WGS sequence"/>
</dbReference>
<dbReference type="Gene3D" id="3.40.50.300">
    <property type="entry name" value="P-loop containing nucleotide triphosphate hydrolases"/>
    <property type="match status" value="1"/>
</dbReference>
<dbReference type="PANTHER" id="PTHR47979">
    <property type="entry name" value="DRAB11-RELATED"/>
    <property type="match status" value="1"/>
</dbReference>
<dbReference type="SUPFAM" id="SSF52540">
    <property type="entry name" value="P-loop containing nucleoside triphosphate hydrolases"/>
    <property type="match status" value="1"/>
</dbReference>
<evidence type="ECO:0000313" key="3">
    <source>
        <dbReference type="Proteomes" id="UP001530377"/>
    </source>
</evidence>
<dbReference type="InterPro" id="IPR027417">
    <property type="entry name" value="P-loop_NTPase"/>
</dbReference>
<dbReference type="EMBL" id="JALLPB020000200">
    <property type="protein sequence ID" value="KAL3815404.1"/>
    <property type="molecule type" value="Genomic_DNA"/>
</dbReference>
<dbReference type="PROSITE" id="PS51419">
    <property type="entry name" value="RAB"/>
    <property type="match status" value="1"/>
</dbReference>
<dbReference type="AlphaFoldDB" id="A0ABD3RR33"/>
<accession>A0ABD3RR33</accession>
<evidence type="ECO:0000256" key="1">
    <source>
        <dbReference type="ARBA" id="ARBA00006270"/>
    </source>
</evidence>
<dbReference type="InterPro" id="IPR005225">
    <property type="entry name" value="Small_GTP-bd"/>
</dbReference>
<dbReference type="FunFam" id="3.40.50.300:FF:001447">
    <property type="entry name" value="Ras-related protein Rab-1B"/>
    <property type="match status" value="1"/>
</dbReference>
<dbReference type="Pfam" id="PF00071">
    <property type="entry name" value="Ras"/>
    <property type="match status" value="1"/>
</dbReference>
<dbReference type="PRINTS" id="PR00449">
    <property type="entry name" value="RASTRNSFRMNG"/>
</dbReference>